<evidence type="ECO:0000313" key="2">
    <source>
        <dbReference type="Proteomes" id="UP000030108"/>
    </source>
</evidence>
<evidence type="ECO:0000313" key="1">
    <source>
        <dbReference type="EMBL" id="EUC58843.1"/>
    </source>
</evidence>
<dbReference type="AlphaFoldDB" id="A0A0A1UKS9"/>
<comment type="caution">
    <text evidence="1">The sequence shown here is derived from an EMBL/GenBank/DDBJ whole genome shotgun (WGS) entry which is preliminary data.</text>
</comment>
<protein>
    <submittedName>
        <fullName evidence="1">Uncharacterized protein</fullName>
    </submittedName>
</protein>
<reference evidence="2" key="1">
    <citation type="journal article" date="2014" name="Genome Announc.">
        <title>Draft genome sequence of the plant-pathogenic soil fungus Rhizoctonia solani anastomosis group 3 strain Rhs1AP.</title>
        <authorList>
            <person name="Cubeta M.A."/>
            <person name="Thomas E."/>
            <person name="Dean R.A."/>
            <person name="Jabaji S."/>
            <person name="Neate S.M."/>
            <person name="Tavantzis S."/>
            <person name="Toda T."/>
            <person name="Vilgalys R."/>
            <person name="Bharathan N."/>
            <person name="Fedorova-Abrams N."/>
            <person name="Pakala S.B."/>
            <person name="Pakala S.M."/>
            <person name="Zafar N."/>
            <person name="Joardar V."/>
            <person name="Losada L."/>
            <person name="Nierman W.C."/>
        </authorList>
    </citation>
    <scope>NUCLEOTIDE SEQUENCE [LARGE SCALE GENOMIC DNA]</scope>
    <source>
        <strain evidence="2">AG-3</strain>
    </source>
</reference>
<name>A0A0A1UKS9_9AGAM</name>
<gene>
    <name evidence="1" type="ORF">RSOL_281400</name>
</gene>
<accession>A0A0A1UKS9</accession>
<dbReference type="EMBL" id="JATN01000321">
    <property type="protein sequence ID" value="EUC58843.1"/>
    <property type="molecule type" value="Genomic_DNA"/>
</dbReference>
<sequence length="66" mass="6934">MVLGLHSDMPKPTKTTSSILLLGSRSRAVILVAFREVLAKSDLVILPRAMDPSSSSAKITLTGGPT</sequence>
<dbReference type="Proteomes" id="UP000030108">
    <property type="component" value="Unassembled WGS sequence"/>
</dbReference>
<proteinExistence type="predicted"/>
<organism evidence="1 2">
    <name type="scientific">Rhizoctonia solani AG-3 Rhs1AP</name>
    <dbReference type="NCBI Taxonomy" id="1086054"/>
    <lineage>
        <taxon>Eukaryota</taxon>
        <taxon>Fungi</taxon>
        <taxon>Dikarya</taxon>
        <taxon>Basidiomycota</taxon>
        <taxon>Agaricomycotina</taxon>
        <taxon>Agaricomycetes</taxon>
        <taxon>Cantharellales</taxon>
        <taxon>Ceratobasidiaceae</taxon>
        <taxon>Rhizoctonia</taxon>
    </lineage>
</organism>